<sequence>MASSNREEQAPEHHLPLLQPQLAPRIHSHCGVPAVLRRVTKQKETRGRSFFRWAGFDDDGEPSWKQ</sequence>
<evidence type="ECO:0000313" key="3">
    <source>
        <dbReference type="Proteomes" id="UP000799753"/>
    </source>
</evidence>
<evidence type="ECO:0000313" key="2">
    <source>
        <dbReference type="EMBL" id="KAF2639984.1"/>
    </source>
</evidence>
<feature type="region of interest" description="Disordered" evidence="1">
    <location>
        <begin position="1"/>
        <end position="20"/>
    </location>
</feature>
<proteinExistence type="predicted"/>
<reference evidence="2" key="1">
    <citation type="journal article" date="2020" name="Stud. Mycol.">
        <title>101 Dothideomycetes genomes: a test case for predicting lifestyles and emergence of pathogens.</title>
        <authorList>
            <person name="Haridas S."/>
            <person name="Albert R."/>
            <person name="Binder M."/>
            <person name="Bloem J."/>
            <person name="Labutti K."/>
            <person name="Salamov A."/>
            <person name="Andreopoulos B."/>
            <person name="Baker S."/>
            <person name="Barry K."/>
            <person name="Bills G."/>
            <person name="Bluhm B."/>
            <person name="Cannon C."/>
            <person name="Castanera R."/>
            <person name="Culley D."/>
            <person name="Daum C."/>
            <person name="Ezra D."/>
            <person name="Gonzalez J."/>
            <person name="Henrissat B."/>
            <person name="Kuo A."/>
            <person name="Liang C."/>
            <person name="Lipzen A."/>
            <person name="Lutzoni F."/>
            <person name="Magnuson J."/>
            <person name="Mondo S."/>
            <person name="Nolan M."/>
            <person name="Ohm R."/>
            <person name="Pangilinan J."/>
            <person name="Park H.-J."/>
            <person name="Ramirez L."/>
            <person name="Alfaro M."/>
            <person name="Sun H."/>
            <person name="Tritt A."/>
            <person name="Yoshinaga Y."/>
            <person name="Zwiers L.-H."/>
            <person name="Turgeon B."/>
            <person name="Goodwin S."/>
            <person name="Spatafora J."/>
            <person name="Crous P."/>
            <person name="Grigoriev I."/>
        </authorList>
    </citation>
    <scope>NUCLEOTIDE SEQUENCE</scope>
    <source>
        <strain evidence="2">CBS 473.64</strain>
    </source>
</reference>
<dbReference type="OrthoDB" id="545910at2759"/>
<name>A0A6A6S183_9PLEO</name>
<feature type="compositionally biased region" description="Basic and acidic residues" evidence="1">
    <location>
        <begin position="1"/>
        <end position="15"/>
    </location>
</feature>
<accession>A0A6A6S183</accession>
<dbReference type="Proteomes" id="UP000799753">
    <property type="component" value="Unassembled WGS sequence"/>
</dbReference>
<dbReference type="EMBL" id="MU006785">
    <property type="protein sequence ID" value="KAF2639984.1"/>
    <property type="molecule type" value="Genomic_DNA"/>
</dbReference>
<protein>
    <submittedName>
        <fullName evidence="2">Uncharacterized protein</fullName>
    </submittedName>
</protein>
<organism evidence="2 3">
    <name type="scientific">Massarina eburnea CBS 473.64</name>
    <dbReference type="NCBI Taxonomy" id="1395130"/>
    <lineage>
        <taxon>Eukaryota</taxon>
        <taxon>Fungi</taxon>
        <taxon>Dikarya</taxon>
        <taxon>Ascomycota</taxon>
        <taxon>Pezizomycotina</taxon>
        <taxon>Dothideomycetes</taxon>
        <taxon>Pleosporomycetidae</taxon>
        <taxon>Pleosporales</taxon>
        <taxon>Massarineae</taxon>
        <taxon>Massarinaceae</taxon>
        <taxon>Massarina</taxon>
    </lineage>
</organism>
<gene>
    <name evidence="2" type="ORF">P280DRAFT_469722</name>
</gene>
<keyword evidence="3" id="KW-1185">Reference proteome</keyword>
<evidence type="ECO:0000256" key="1">
    <source>
        <dbReference type="SAM" id="MobiDB-lite"/>
    </source>
</evidence>
<dbReference type="AlphaFoldDB" id="A0A6A6S183"/>